<feature type="domain" description="DNA mismatch repair proteins mutS family" evidence="5">
    <location>
        <begin position="416"/>
        <end position="605"/>
    </location>
</feature>
<feature type="transmembrane region" description="Helical" evidence="4">
    <location>
        <begin position="50"/>
        <end position="67"/>
    </location>
</feature>
<dbReference type="InterPro" id="IPR036187">
    <property type="entry name" value="DNA_mismatch_repair_MutS_sf"/>
</dbReference>
<evidence type="ECO:0000313" key="6">
    <source>
        <dbReference type="EMBL" id="NID10430.1"/>
    </source>
</evidence>
<dbReference type="Pfam" id="PF00488">
    <property type="entry name" value="MutS_V"/>
    <property type="match status" value="1"/>
</dbReference>
<name>A0ABX0QDH6_9BACT</name>
<evidence type="ECO:0000256" key="2">
    <source>
        <dbReference type="ARBA" id="ARBA00022840"/>
    </source>
</evidence>
<dbReference type="SUPFAM" id="SSF48334">
    <property type="entry name" value="DNA repair protein MutS, domain III"/>
    <property type="match status" value="1"/>
</dbReference>
<evidence type="ECO:0000256" key="4">
    <source>
        <dbReference type="SAM" id="Phobius"/>
    </source>
</evidence>
<dbReference type="PANTHER" id="PTHR11361">
    <property type="entry name" value="DNA MISMATCH REPAIR PROTEIN MUTS FAMILY MEMBER"/>
    <property type="match status" value="1"/>
</dbReference>
<dbReference type="InterPro" id="IPR045076">
    <property type="entry name" value="MutS"/>
</dbReference>
<dbReference type="Proteomes" id="UP000606008">
    <property type="component" value="Unassembled WGS sequence"/>
</dbReference>
<organism evidence="6 7">
    <name type="scientific">Fibrivirga algicola</name>
    <dbReference type="NCBI Taxonomy" id="2950420"/>
    <lineage>
        <taxon>Bacteria</taxon>
        <taxon>Pseudomonadati</taxon>
        <taxon>Bacteroidota</taxon>
        <taxon>Cytophagia</taxon>
        <taxon>Cytophagales</taxon>
        <taxon>Spirosomataceae</taxon>
        <taxon>Fibrivirga</taxon>
    </lineage>
</organism>
<keyword evidence="7" id="KW-1185">Reference proteome</keyword>
<keyword evidence="2" id="KW-0067">ATP-binding</keyword>
<dbReference type="RefSeq" id="WP_166691743.1">
    <property type="nucleotide sequence ID" value="NZ_WAEL01000003.1"/>
</dbReference>
<evidence type="ECO:0000313" key="7">
    <source>
        <dbReference type="Proteomes" id="UP000606008"/>
    </source>
</evidence>
<dbReference type="SUPFAM" id="SSF52540">
    <property type="entry name" value="P-loop containing nucleoside triphosphate hydrolases"/>
    <property type="match status" value="1"/>
</dbReference>
<keyword evidence="4" id="KW-0472">Membrane</keyword>
<feature type="transmembrane region" description="Helical" evidence="4">
    <location>
        <begin position="228"/>
        <end position="248"/>
    </location>
</feature>
<gene>
    <name evidence="6" type="ORF">F7231_09620</name>
</gene>
<proteinExistence type="predicted"/>
<keyword evidence="4" id="KW-1133">Transmembrane helix</keyword>
<feature type="transmembrane region" description="Helical" evidence="4">
    <location>
        <begin position="26"/>
        <end position="44"/>
    </location>
</feature>
<keyword evidence="4" id="KW-0812">Transmembrane</keyword>
<sequence>MTAFTDRQRGFQQQADAEQQRYNQLAIWRLAWFVCSAVAVWLLLIGHQSTWALIASLIGLVVFARMMTWHRAVRRHRDLNRHLVTLNDDEQQRLDRKFTRPETGAAFAPVDHAYAHDLDVFGKHSLFRLLNRTHTHDGAARLAHYLLTPAQPHVIFLRQEAVKALTPHINWRQDFEATAMLNESIGLPTSGLRTWAMGTTLLPAWLNVARFLLPVLTLGLFVSWVMGYVPGLTVLAAIAAHGAVLSPFRHTTKLISEQTHDIAQSLADFADLFRFVESSPGDSIQLADLRKQLKSGQLTASAAVRQLARLVENFNFRRNPYFYLFIGLPTLWDVQYLVALNRWRAQYGPLLADWFSALAEAEALNSLAGFACAHPDYVQPELFEDDAVHVDAQHVAHPLIPPGRAVANSLAFDGLGKTTLITGSNMSGKSTFLRTIGLNVVLAQAGAVVAAQRFVCSPVQVYTSMRTQDSLEENTSSFYAELKRLRTLIQLTQAEPTANATTEQPSSGLPILYFLDEILKGTNSADRHKGAEALIRQLHRTKASGFVSTHDLELGQLGESVDFVANYHFQSDIHEGKVTFDYRLRPGICQSFNASQLMKAIGIEL</sequence>
<dbReference type="InterPro" id="IPR027417">
    <property type="entry name" value="P-loop_NTPase"/>
</dbReference>
<dbReference type="SMART" id="SM00534">
    <property type="entry name" value="MUTSac"/>
    <property type="match status" value="1"/>
</dbReference>
<reference evidence="7" key="1">
    <citation type="submission" date="2019-09" db="EMBL/GenBank/DDBJ databases">
        <authorList>
            <person name="Jung D.-H."/>
        </authorList>
    </citation>
    <scope>NUCLEOTIDE SEQUENCE [LARGE SCALE GENOMIC DNA]</scope>
    <source>
        <strain evidence="7">JA-25</strain>
    </source>
</reference>
<keyword evidence="1" id="KW-0547">Nucleotide-binding</keyword>
<reference evidence="7" key="2">
    <citation type="submission" date="2023-07" db="EMBL/GenBank/DDBJ databases">
        <authorList>
            <person name="Jung D.-H."/>
        </authorList>
    </citation>
    <scope>NUCLEOTIDE SEQUENCE [LARGE SCALE GENOMIC DNA]</scope>
    <source>
        <strain evidence="7">JA-25</strain>
    </source>
</reference>
<evidence type="ECO:0000256" key="1">
    <source>
        <dbReference type="ARBA" id="ARBA00022741"/>
    </source>
</evidence>
<evidence type="ECO:0000256" key="3">
    <source>
        <dbReference type="ARBA" id="ARBA00023125"/>
    </source>
</evidence>
<keyword evidence="3" id="KW-0238">DNA-binding</keyword>
<dbReference type="EMBL" id="WAEL01000003">
    <property type="protein sequence ID" value="NID10430.1"/>
    <property type="molecule type" value="Genomic_DNA"/>
</dbReference>
<dbReference type="InterPro" id="IPR000432">
    <property type="entry name" value="DNA_mismatch_repair_MutS_C"/>
</dbReference>
<protein>
    <submittedName>
        <fullName evidence="6">DNA mismatch repair protein MutS</fullName>
    </submittedName>
</protein>
<dbReference type="Gene3D" id="1.10.1420.10">
    <property type="match status" value="1"/>
</dbReference>
<dbReference type="Gene3D" id="3.40.50.300">
    <property type="entry name" value="P-loop containing nucleotide triphosphate hydrolases"/>
    <property type="match status" value="1"/>
</dbReference>
<comment type="caution">
    <text evidence="6">The sequence shown here is derived from an EMBL/GenBank/DDBJ whole genome shotgun (WGS) entry which is preliminary data.</text>
</comment>
<accession>A0ABX0QDH6</accession>
<dbReference type="PANTHER" id="PTHR11361:SF99">
    <property type="entry name" value="DNA MISMATCH REPAIR PROTEIN"/>
    <property type="match status" value="1"/>
</dbReference>
<evidence type="ECO:0000259" key="5">
    <source>
        <dbReference type="SMART" id="SM00534"/>
    </source>
</evidence>